<keyword evidence="2" id="KW-0479">Metal-binding</keyword>
<comment type="similarity">
    <text evidence="1">Belongs to the FAH family.</text>
</comment>
<evidence type="ECO:0000313" key="5">
    <source>
        <dbReference type="Proteomes" id="UP000078292"/>
    </source>
</evidence>
<dbReference type="PANTHER" id="PTHR42796">
    <property type="entry name" value="FUMARYLACETOACETATE HYDROLASE DOMAIN-CONTAINING PROTEIN 2A-RELATED"/>
    <property type="match status" value="1"/>
</dbReference>
<protein>
    <recommendedName>
        <fullName evidence="3">Fumarylacetoacetase-like C-terminal domain-containing protein</fullName>
    </recommendedName>
</protein>
<evidence type="ECO:0000259" key="3">
    <source>
        <dbReference type="Pfam" id="PF01557"/>
    </source>
</evidence>
<dbReference type="Gene3D" id="3.90.850.10">
    <property type="entry name" value="Fumarylacetoacetase-like, C-terminal domain"/>
    <property type="match status" value="1"/>
</dbReference>
<dbReference type="InterPro" id="IPR051121">
    <property type="entry name" value="FAH"/>
</dbReference>
<comment type="caution">
    <text evidence="4">The sequence shown here is derived from an EMBL/GenBank/DDBJ whole genome shotgun (WGS) entry which is preliminary data.</text>
</comment>
<proteinExistence type="inferred from homology"/>
<dbReference type="Proteomes" id="UP000078292">
    <property type="component" value="Unassembled WGS sequence"/>
</dbReference>
<dbReference type="PANTHER" id="PTHR42796:SF4">
    <property type="entry name" value="FUMARYLACETOACETATE HYDROLASE DOMAIN-CONTAINING PROTEIN 2A"/>
    <property type="match status" value="1"/>
</dbReference>
<dbReference type="Pfam" id="PF01557">
    <property type="entry name" value="FAA_hydrolase"/>
    <property type="match status" value="1"/>
</dbReference>
<dbReference type="GO" id="GO:0046872">
    <property type="term" value="F:metal ion binding"/>
    <property type="evidence" value="ECO:0007669"/>
    <property type="project" value="UniProtKB-KW"/>
</dbReference>
<dbReference type="InterPro" id="IPR011234">
    <property type="entry name" value="Fumarylacetoacetase-like_C"/>
</dbReference>
<dbReference type="RefSeq" id="WP_043057351.1">
    <property type="nucleotide sequence ID" value="NZ_LXEY01000015.1"/>
</dbReference>
<feature type="domain" description="Fumarylacetoacetase-like C-terminal" evidence="3">
    <location>
        <begin position="76"/>
        <end position="290"/>
    </location>
</feature>
<dbReference type="GO" id="GO:0003824">
    <property type="term" value="F:catalytic activity"/>
    <property type="evidence" value="ECO:0007669"/>
    <property type="project" value="InterPro"/>
</dbReference>
<keyword evidence="5" id="KW-1185">Reference proteome</keyword>
<dbReference type="SUPFAM" id="SSF56529">
    <property type="entry name" value="FAH"/>
    <property type="match status" value="1"/>
</dbReference>
<evidence type="ECO:0000256" key="1">
    <source>
        <dbReference type="ARBA" id="ARBA00010211"/>
    </source>
</evidence>
<dbReference type="GO" id="GO:0044281">
    <property type="term" value="P:small molecule metabolic process"/>
    <property type="evidence" value="ECO:0007669"/>
    <property type="project" value="UniProtKB-ARBA"/>
</dbReference>
<sequence>MRIANVNHRATLTDSDRHLDIHVASEGAFGPDPMDIYTRWADFTAWASTITTREISNGFKAKAVDVLAPVPLPRQIFAIGVNYRDHADEASIPYPENLIVFTKFQSSLAGADVDVVIPDVEHGELDYETELVVTIGREAHKVSEAHALDYVAGYSVGQDLSERSVQLRPPVPQFSLGKSYPNFSPVGPAVVTIDEFEDPNALRISAVLEGPQTEDHGGLWKVQDGTTASMVFPVAKIIADLSQIVTLFPGDLIFTGTPAGVGKAHGIAMQPGNVLTSTIDGIGSIRNTFVK</sequence>
<dbReference type="OrthoDB" id="9805307at2"/>
<dbReference type="EMBL" id="LXEY01000015">
    <property type="protein sequence ID" value="OAV61814.1"/>
    <property type="molecule type" value="Genomic_DNA"/>
</dbReference>
<evidence type="ECO:0000256" key="2">
    <source>
        <dbReference type="ARBA" id="ARBA00022723"/>
    </source>
</evidence>
<evidence type="ECO:0000313" key="4">
    <source>
        <dbReference type="EMBL" id="OAV61814.1"/>
    </source>
</evidence>
<dbReference type="AlphaFoldDB" id="A0A1B7M0R1"/>
<name>A0A1B7M0R1_9MICC</name>
<dbReference type="STRING" id="1837282.A6F49_07930"/>
<accession>A0A1B7M0R1</accession>
<dbReference type="InterPro" id="IPR036663">
    <property type="entry name" value="Fumarylacetoacetase_C_sf"/>
</dbReference>
<gene>
    <name evidence="4" type="ORF">A6F49_07930</name>
</gene>
<reference evidence="4 5" key="1">
    <citation type="submission" date="2016-04" db="EMBL/GenBank/DDBJ databases">
        <title>First whole genome shotgun sequence of the bacterium Enteractinococcus sp. strain UASWS1574.</title>
        <authorList>
            <person name="Crovadore J."/>
            <person name="Chablais R."/>
            <person name="Lefort F."/>
        </authorList>
    </citation>
    <scope>NUCLEOTIDE SEQUENCE [LARGE SCALE GENOMIC DNA]</scope>
    <source>
        <strain evidence="4 5">UASWS1574</strain>
    </source>
</reference>
<organism evidence="4 5">
    <name type="scientific">Enteractinococcus helveticum</name>
    <dbReference type="NCBI Taxonomy" id="1837282"/>
    <lineage>
        <taxon>Bacteria</taxon>
        <taxon>Bacillati</taxon>
        <taxon>Actinomycetota</taxon>
        <taxon>Actinomycetes</taxon>
        <taxon>Micrococcales</taxon>
        <taxon>Micrococcaceae</taxon>
    </lineage>
</organism>